<organism evidence="1 2">
    <name type="scientific">Cohnella zeiphila</name>
    <dbReference type="NCBI Taxonomy" id="2761120"/>
    <lineage>
        <taxon>Bacteria</taxon>
        <taxon>Bacillati</taxon>
        <taxon>Bacillota</taxon>
        <taxon>Bacilli</taxon>
        <taxon>Bacillales</taxon>
        <taxon>Paenibacillaceae</taxon>
        <taxon>Cohnella</taxon>
    </lineage>
</organism>
<protein>
    <submittedName>
        <fullName evidence="1">Uncharacterized protein</fullName>
    </submittedName>
</protein>
<evidence type="ECO:0000313" key="1">
    <source>
        <dbReference type="EMBL" id="MBB6731079.1"/>
    </source>
</evidence>
<proteinExistence type="predicted"/>
<name>A0A7X0VUK1_9BACL</name>
<sequence length="144" mass="17231">MDRMAWYRSLFEEAVCKLEPMWEKDDSCTGGSRWRKRNYPFEEQFQLTRLEREVPLAIMYSFLLPEIYLQASIFEELRRYESGFELSYILMDRMLRLVITLPVDELRGTLLGFIHQARAEFMDILDWIVKRANAAPLRVLAAQR</sequence>
<reference evidence="1 2" key="1">
    <citation type="submission" date="2020-08" db="EMBL/GenBank/DDBJ databases">
        <title>Cohnella phylogeny.</title>
        <authorList>
            <person name="Dunlap C."/>
        </authorList>
    </citation>
    <scope>NUCLEOTIDE SEQUENCE [LARGE SCALE GENOMIC DNA]</scope>
    <source>
        <strain evidence="1 2">CBP 2801</strain>
    </source>
</reference>
<gene>
    <name evidence="1" type="ORF">H7C18_09195</name>
</gene>
<dbReference type="EMBL" id="JACJVO010000009">
    <property type="protein sequence ID" value="MBB6731079.1"/>
    <property type="molecule type" value="Genomic_DNA"/>
</dbReference>
<evidence type="ECO:0000313" key="2">
    <source>
        <dbReference type="Proteomes" id="UP000564644"/>
    </source>
</evidence>
<dbReference type="RefSeq" id="WP_185128722.1">
    <property type="nucleotide sequence ID" value="NZ_JACJVO010000009.1"/>
</dbReference>
<keyword evidence="2" id="KW-1185">Reference proteome</keyword>
<accession>A0A7X0VUK1</accession>
<dbReference type="AlphaFoldDB" id="A0A7X0VUK1"/>
<dbReference type="Proteomes" id="UP000564644">
    <property type="component" value="Unassembled WGS sequence"/>
</dbReference>
<comment type="caution">
    <text evidence="1">The sequence shown here is derived from an EMBL/GenBank/DDBJ whole genome shotgun (WGS) entry which is preliminary data.</text>
</comment>